<feature type="transmembrane region" description="Helical" evidence="4">
    <location>
        <begin position="43"/>
        <end position="65"/>
    </location>
</feature>
<evidence type="ECO:0000256" key="3">
    <source>
        <dbReference type="ARBA" id="ARBA00043974"/>
    </source>
</evidence>
<keyword evidence="6" id="KW-1185">Reference proteome</keyword>
<dbReference type="AlphaFoldDB" id="A0A2R6RPH6"/>
<name>A0A2R6RPH6_9APHY</name>
<dbReference type="Proteomes" id="UP000186601">
    <property type="component" value="Unassembled WGS sequence"/>
</dbReference>
<dbReference type="OrthoDB" id="15001at2759"/>
<proteinExistence type="inferred from homology"/>
<dbReference type="InterPro" id="IPR021765">
    <property type="entry name" value="UstYa-like"/>
</dbReference>
<dbReference type="PANTHER" id="PTHR12828">
    <property type="entry name" value="PROTEASOME MATURATION PROTEIN UMP1"/>
    <property type="match status" value="1"/>
</dbReference>
<accession>A0A2R6RPH6</accession>
<organism evidence="5 6">
    <name type="scientific">Hermanssonia centrifuga</name>
    <dbReference type="NCBI Taxonomy" id="98765"/>
    <lineage>
        <taxon>Eukaryota</taxon>
        <taxon>Fungi</taxon>
        <taxon>Dikarya</taxon>
        <taxon>Basidiomycota</taxon>
        <taxon>Agaricomycotina</taxon>
        <taxon>Agaricomycetes</taxon>
        <taxon>Polyporales</taxon>
        <taxon>Meruliaceae</taxon>
        <taxon>Hermanssonia</taxon>
    </lineage>
</organism>
<dbReference type="Pfam" id="PF11807">
    <property type="entry name" value="UstYa"/>
    <property type="match status" value="1"/>
</dbReference>
<evidence type="ECO:0000313" key="6">
    <source>
        <dbReference type="Proteomes" id="UP000186601"/>
    </source>
</evidence>
<dbReference type="InterPro" id="IPR008012">
    <property type="entry name" value="Ump1"/>
</dbReference>
<dbReference type="STRING" id="98765.A0A2R6RPH6"/>
<protein>
    <recommendedName>
        <fullName evidence="7">Proteasome maturation factor</fullName>
    </recommendedName>
</protein>
<dbReference type="GO" id="GO:0043248">
    <property type="term" value="P:proteasome assembly"/>
    <property type="evidence" value="ECO:0007669"/>
    <property type="project" value="InterPro"/>
</dbReference>
<dbReference type="GO" id="GO:0043386">
    <property type="term" value="P:mycotoxin biosynthetic process"/>
    <property type="evidence" value="ECO:0007669"/>
    <property type="project" value="InterPro"/>
</dbReference>
<dbReference type="GO" id="GO:0005634">
    <property type="term" value="C:nucleus"/>
    <property type="evidence" value="ECO:0007669"/>
    <property type="project" value="TreeGrafter"/>
</dbReference>
<evidence type="ECO:0000256" key="1">
    <source>
        <dbReference type="ARBA" id="ARBA00023186"/>
    </source>
</evidence>
<dbReference type="EMBL" id="MLYV02000213">
    <property type="protein sequence ID" value="PSS31938.1"/>
    <property type="molecule type" value="Genomic_DNA"/>
</dbReference>
<evidence type="ECO:0000313" key="5">
    <source>
        <dbReference type="EMBL" id="PSS31938.1"/>
    </source>
</evidence>
<keyword evidence="4" id="KW-0472">Membrane</keyword>
<comment type="similarity">
    <text evidence="2">Belongs to the ustYa family.</text>
</comment>
<reference evidence="5 6" key="1">
    <citation type="submission" date="2018-02" db="EMBL/GenBank/DDBJ databases">
        <title>Genome sequence of the basidiomycete white-rot fungus Phlebia centrifuga.</title>
        <authorList>
            <person name="Granchi Z."/>
            <person name="Peng M."/>
            <person name="de Vries R.P."/>
            <person name="Hilden K."/>
            <person name="Makela M.R."/>
            <person name="Grigoriev I."/>
            <person name="Riley R."/>
        </authorList>
    </citation>
    <scope>NUCLEOTIDE SEQUENCE [LARGE SCALE GENOMIC DNA]</scope>
    <source>
        <strain evidence="5 6">FBCC195</strain>
    </source>
</reference>
<evidence type="ECO:0008006" key="7">
    <source>
        <dbReference type="Google" id="ProtNLM"/>
    </source>
</evidence>
<evidence type="ECO:0000256" key="4">
    <source>
        <dbReference type="SAM" id="Phobius"/>
    </source>
</evidence>
<comment type="similarity">
    <text evidence="3">Belongs to the POMP/UMP1 family.</text>
</comment>
<dbReference type="Pfam" id="PF05348">
    <property type="entry name" value="UMP1"/>
    <property type="match status" value="1"/>
</dbReference>
<sequence length="325" mass="36369">MDLGIEYKPLLTDPSLDFSDRLDTRRDEGVNATKDRLQQRIRILSSICIAQSLLLLVAAVALVLGRKSNDVVDLSHAQLLYSPAQEALTFEAKKYVADIEDITIYRGEPSNAVDNDWSDLYNGKFWGLSSAYQPEDCPDVQPTLAFGVSRISKSEARLLPNQTLAIPGDENHHIISLSVFHELHCLDPSLRLVPSGPSKVASIQDTANSFGLHDTLTYGPRSLAAEVKKSSSVKDRLENWEATQDNLKLNLQRNAYGLHAPVRMLMERQIVGHNPHMPAFRTSNIHLDILMGRDETLECADFMMPASELSQPLDIHAEMERKLRM</sequence>
<evidence type="ECO:0000256" key="2">
    <source>
        <dbReference type="ARBA" id="ARBA00035112"/>
    </source>
</evidence>
<keyword evidence="1" id="KW-0143">Chaperone</keyword>
<keyword evidence="4" id="KW-0812">Transmembrane</keyword>
<dbReference type="PANTHER" id="PTHR12828:SF3">
    <property type="entry name" value="PROTEASOME MATURATION PROTEIN"/>
    <property type="match status" value="1"/>
</dbReference>
<gene>
    <name evidence="5" type="ORF">PHLCEN_2v2298</name>
</gene>
<dbReference type="GO" id="GO:0005737">
    <property type="term" value="C:cytoplasm"/>
    <property type="evidence" value="ECO:0007669"/>
    <property type="project" value="TreeGrafter"/>
</dbReference>
<comment type="caution">
    <text evidence="5">The sequence shown here is derived from an EMBL/GenBank/DDBJ whole genome shotgun (WGS) entry which is preliminary data.</text>
</comment>
<keyword evidence="4" id="KW-1133">Transmembrane helix</keyword>